<dbReference type="PROSITE" id="PS01143">
    <property type="entry name" value="RIBOSOMAL_L31"/>
    <property type="match status" value="1"/>
</dbReference>
<dbReference type="Pfam" id="PF01197">
    <property type="entry name" value="Ribosomal_L31"/>
    <property type="match status" value="1"/>
</dbReference>
<evidence type="ECO:0000256" key="4">
    <source>
        <dbReference type="ARBA" id="ARBA00022730"/>
    </source>
</evidence>
<dbReference type="HAMAP" id="MF_00501">
    <property type="entry name" value="Ribosomal_bL31_1"/>
    <property type="match status" value="1"/>
</dbReference>
<comment type="caution">
    <text evidence="9">Lacks conserved residue(s) required for the propagation of feature annotation.</text>
</comment>
<evidence type="ECO:0000256" key="8">
    <source>
        <dbReference type="ARBA" id="ARBA00035687"/>
    </source>
</evidence>
<evidence type="ECO:0000256" key="3">
    <source>
        <dbReference type="ARBA" id="ARBA00011838"/>
    </source>
</evidence>
<dbReference type="PANTHER" id="PTHR33280:SF6">
    <property type="entry name" value="LARGE RIBOSOMAL SUBUNIT PROTEIN BL31A"/>
    <property type="match status" value="1"/>
</dbReference>
<dbReference type="GO" id="GO:0019843">
    <property type="term" value="F:rRNA binding"/>
    <property type="evidence" value="ECO:0007669"/>
    <property type="project" value="UniProtKB-KW"/>
</dbReference>
<evidence type="ECO:0000256" key="1">
    <source>
        <dbReference type="ARBA" id="ARBA00003795"/>
    </source>
</evidence>
<evidence type="ECO:0000256" key="6">
    <source>
        <dbReference type="ARBA" id="ARBA00022980"/>
    </source>
</evidence>
<keyword evidence="4 9" id="KW-0699">rRNA-binding</keyword>
<evidence type="ECO:0000256" key="2">
    <source>
        <dbReference type="ARBA" id="ARBA00009296"/>
    </source>
</evidence>
<evidence type="ECO:0000256" key="5">
    <source>
        <dbReference type="ARBA" id="ARBA00022884"/>
    </source>
</evidence>
<evidence type="ECO:0000313" key="10">
    <source>
        <dbReference type="EMBL" id="ATQ66618.1"/>
    </source>
</evidence>
<dbReference type="GO" id="GO:0006412">
    <property type="term" value="P:translation"/>
    <property type="evidence" value="ECO:0007669"/>
    <property type="project" value="UniProtKB-UniRule"/>
</dbReference>
<dbReference type="InterPro" id="IPR027491">
    <property type="entry name" value="Ribosomal_bL31_A"/>
</dbReference>
<dbReference type="GO" id="GO:1990904">
    <property type="term" value="C:ribonucleoprotein complex"/>
    <property type="evidence" value="ECO:0007669"/>
    <property type="project" value="UniProtKB-KW"/>
</dbReference>
<evidence type="ECO:0000256" key="7">
    <source>
        <dbReference type="ARBA" id="ARBA00023274"/>
    </source>
</evidence>
<accession>A0A2D2CV38</accession>
<dbReference type="PANTHER" id="PTHR33280">
    <property type="entry name" value="50S RIBOSOMAL PROTEIN L31, CHLOROPLASTIC"/>
    <property type="match status" value="1"/>
</dbReference>
<dbReference type="InterPro" id="IPR002150">
    <property type="entry name" value="Ribosomal_bL31"/>
</dbReference>
<keyword evidence="6 9" id="KW-0689">Ribosomal protein</keyword>
<dbReference type="NCBIfam" id="TIGR00105">
    <property type="entry name" value="L31"/>
    <property type="match status" value="1"/>
</dbReference>
<keyword evidence="7 9" id="KW-0687">Ribonucleoprotein</keyword>
<protein>
    <recommendedName>
        <fullName evidence="8 9">Large ribosomal subunit protein bL31</fullName>
    </recommendedName>
</protein>
<comment type="similarity">
    <text evidence="2 9">Belongs to the bacterial ribosomal protein bL31 family. Type A subfamily.</text>
</comment>
<comment type="function">
    <text evidence="1 9">Binds the 23S rRNA.</text>
</comment>
<dbReference type="GO" id="GO:0005840">
    <property type="term" value="C:ribosome"/>
    <property type="evidence" value="ECO:0007669"/>
    <property type="project" value="UniProtKB-KW"/>
</dbReference>
<dbReference type="AlphaFoldDB" id="A0A2D2CV38"/>
<dbReference type="KEGG" id="mtw:CQW49_00940"/>
<gene>
    <name evidence="9" type="primary">rpmE</name>
    <name evidence="10" type="ORF">CQW49_00940</name>
</gene>
<evidence type="ECO:0000313" key="11">
    <source>
        <dbReference type="Proteomes" id="UP000230709"/>
    </source>
</evidence>
<evidence type="ECO:0000256" key="9">
    <source>
        <dbReference type="HAMAP-Rule" id="MF_00501"/>
    </source>
</evidence>
<reference evidence="11" key="1">
    <citation type="submission" date="2017-10" db="EMBL/GenBank/DDBJ databases">
        <title>Completed PacBio SMRT sequence of Methylosinus trichosporium OB3b reveals presence of a third large plasmid.</title>
        <authorList>
            <person name="Charles T.C."/>
            <person name="Lynch M.D.J."/>
            <person name="Heil J.R."/>
            <person name="Cheng J."/>
        </authorList>
    </citation>
    <scope>NUCLEOTIDE SEQUENCE [LARGE SCALE GENOMIC DNA]</scope>
    <source>
        <strain evidence="11">OB3b</strain>
    </source>
</reference>
<dbReference type="Proteomes" id="UP000230709">
    <property type="component" value="Chromosome"/>
</dbReference>
<keyword evidence="11" id="KW-1185">Reference proteome</keyword>
<dbReference type="STRING" id="595536.GCA_000178815_00757"/>
<dbReference type="InterPro" id="IPR034704">
    <property type="entry name" value="Ribosomal_bL28/bL31-like_sf"/>
</dbReference>
<dbReference type="GO" id="GO:0003735">
    <property type="term" value="F:structural constituent of ribosome"/>
    <property type="evidence" value="ECO:0007669"/>
    <property type="project" value="InterPro"/>
</dbReference>
<comment type="subunit">
    <text evidence="3 9">Part of the 50S ribosomal subunit.</text>
</comment>
<organism evidence="10 11">
    <name type="scientific">Methylosinus trichosporium (strain ATCC 35070 / NCIMB 11131 / UNIQEM 75 / OB3b)</name>
    <dbReference type="NCBI Taxonomy" id="595536"/>
    <lineage>
        <taxon>Bacteria</taxon>
        <taxon>Pseudomonadati</taxon>
        <taxon>Pseudomonadota</taxon>
        <taxon>Alphaproteobacteria</taxon>
        <taxon>Hyphomicrobiales</taxon>
        <taxon>Methylocystaceae</taxon>
        <taxon>Methylosinus</taxon>
    </lineage>
</organism>
<name>A0A2D2CV38_METT3</name>
<dbReference type="PRINTS" id="PR01249">
    <property type="entry name" value="RIBOSOMALL31"/>
</dbReference>
<dbReference type="NCBIfam" id="NF001809">
    <property type="entry name" value="PRK00528.1"/>
    <property type="match status" value="1"/>
</dbReference>
<dbReference type="RefSeq" id="WP_003610919.1">
    <property type="nucleotide sequence ID" value="NZ_ADVE02000001.1"/>
</dbReference>
<dbReference type="SUPFAM" id="SSF143800">
    <property type="entry name" value="L28p-like"/>
    <property type="match status" value="1"/>
</dbReference>
<sequence length="76" mass="8660">MKKEIHPEYHTIKVVMTDGSEYFTRSTWGSEGDILNLDIDPKTHPAWTGGSQQLLDRGGRLSRFNSRFGNMSFGKK</sequence>
<dbReference type="InterPro" id="IPR042105">
    <property type="entry name" value="Ribosomal_bL31_sf"/>
</dbReference>
<dbReference type="Gene3D" id="4.10.830.30">
    <property type="entry name" value="Ribosomal protein L31"/>
    <property type="match status" value="1"/>
</dbReference>
<keyword evidence="5 9" id="KW-0694">RNA-binding</keyword>
<proteinExistence type="inferred from homology"/>
<dbReference type="EMBL" id="CP023737">
    <property type="protein sequence ID" value="ATQ66618.1"/>
    <property type="molecule type" value="Genomic_DNA"/>
</dbReference>